<accession>A0A2X3KJX8</accession>
<organism evidence="2 3">
    <name type="scientific">Candidatus Bipolaricaulis anaerobius</name>
    <dbReference type="NCBI Taxonomy" id="2026885"/>
    <lineage>
        <taxon>Bacteria</taxon>
        <taxon>Candidatus Bipolaricaulota</taxon>
        <taxon>Candidatus Bipolaricaulia</taxon>
        <taxon>Candidatus Bipolaricaulales</taxon>
        <taxon>Candidatus Bipolaricaulaceae</taxon>
        <taxon>Candidatus Bipolaricaulis</taxon>
    </lineage>
</organism>
<feature type="transmembrane region" description="Helical" evidence="1">
    <location>
        <begin position="48"/>
        <end position="66"/>
    </location>
</feature>
<evidence type="ECO:0000256" key="1">
    <source>
        <dbReference type="SAM" id="Phobius"/>
    </source>
</evidence>
<reference evidence="3" key="1">
    <citation type="submission" date="2018-05" db="EMBL/GenBank/DDBJ databases">
        <authorList>
            <person name="Hao L."/>
        </authorList>
    </citation>
    <scope>NUCLEOTIDE SEQUENCE [LARGE SCALE GENOMIC DNA]</scope>
</reference>
<feature type="transmembrane region" description="Helical" evidence="1">
    <location>
        <begin position="135"/>
        <end position="156"/>
    </location>
</feature>
<sequence>MILAAMGILAAWLLSWSSLGFTLAPWWWLSLAVPGAWALGIAFRKRGWLTLGFCLAIGLAAGLSFVAPLTGALAVVALALWSWDLGLLWISRLQRGEPEATHRLARAALLRATALCAGGLLVGVGFTQVRVSIPFWGLVGGALVLWTGGILIVRALRTYSSDHEASGNRSSSSGPTG</sequence>
<dbReference type="RefSeq" id="WP_157959433.1">
    <property type="nucleotide sequence ID" value="NZ_LS483254.1"/>
</dbReference>
<dbReference type="KEGG" id="bana:BARAN1_0708"/>
<proteinExistence type="predicted"/>
<dbReference type="AlphaFoldDB" id="A0A2X3KJX8"/>
<dbReference type="EMBL" id="LS483254">
    <property type="protein sequence ID" value="SQD92732.1"/>
    <property type="molecule type" value="Genomic_DNA"/>
</dbReference>
<protein>
    <submittedName>
        <fullName evidence="2">Uncharacterized protein</fullName>
    </submittedName>
</protein>
<feature type="transmembrane region" description="Helical" evidence="1">
    <location>
        <begin position="110"/>
        <end position="129"/>
    </location>
</feature>
<dbReference type="Proteomes" id="UP000249818">
    <property type="component" value="Chromosome BARAN1"/>
</dbReference>
<evidence type="ECO:0000313" key="3">
    <source>
        <dbReference type="Proteomes" id="UP000249818"/>
    </source>
</evidence>
<name>A0A2X3KJX8_9BACT</name>
<keyword evidence="1" id="KW-1133">Transmembrane helix</keyword>
<evidence type="ECO:0000313" key="2">
    <source>
        <dbReference type="EMBL" id="SQD92732.1"/>
    </source>
</evidence>
<keyword evidence="1" id="KW-0472">Membrane</keyword>
<keyword evidence="1" id="KW-0812">Transmembrane</keyword>
<keyword evidence="3" id="KW-1185">Reference proteome</keyword>
<gene>
    <name evidence="2" type="ORF">BARAN1_0708</name>
</gene>